<name>A0AAU8G6W4_9MICO</name>
<evidence type="ECO:0008006" key="3">
    <source>
        <dbReference type="Google" id="ProtNLM"/>
    </source>
</evidence>
<evidence type="ECO:0000256" key="1">
    <source>
        <dbReference type="SAM" id="MobiDB-lite"/>
    </source>
</evidence>
<reference evidence="2" key="1">
    <citation type="submission" date="2024-06" db="EMBL/GenBank/DDBJ databases">
        <title>Complete genome sequence of the cellulolytic actinobacterium, Cellulosimicrobium ES-005.</title>
        <authorList>
            <person name="Matthews C.T."/>
            <person name="Underwood K.D."/>
            <person name="Ghanchi K.M."/>
            <person name="Fields S.D."/>
            <person name="Gardner S.G."/>
        </authorList>
    </citation>
    <scope>NUCLEOTIDE SEQUENCE</scope>
    <source>
        <strain evidence="2">ES-005</strain>
    </source>
</reference>
<feature type="compositionally biased region" description="Acidic residues" evidence="1">
    <location>
        <begin position="187"/>
        <end position="205"/>
    </location>
</feature>
<dbReference type="AlphaFoldDB" id="A0AAU8G6W4"/>
<sequence>MTSSIRAAGRLLTASVDDRTLTYLLLPYGEQGRTNVGRVTASAGVVTLPPDPTQLVANMEHDRTRPAARFLSVEETAAGLTASVRVLPTSTGDDLLVEASEGVRTGISVELDGAVIRGGRLLAGELTGAGFCTAPAFPSAQLVASDFGETVTTDTTTTVEHDDGSQSTTTEHRETTYEYTDAGAPADVDDDPEPDAEPDDTEEDQTVTARLHNRPATKPGDSLAAARTTSATTTQLRASEVFRNLASAGLEPRQLLAALDQVSQADAFDVTTVPQYLGEVWSGVEYVPEFTPLVGHADLTSGKIIGWRFVPGKTPVVGDWTGGGTEVPSNEVDLEPVEATAARIAAGWNVDRIHRDFPNPEFWAAFFRLANEDYKRKVDAKVGTHLLATASSTEVEFDPDVVPTGVSEAAAKIVKGMLRLKATQKGRAQWAILGEDLYEQWLYTRADDALAYLQVALGLGQNAIEGINVVGTSAVPDGTVRVGVRAANTLHELGGASPLRVSTEDLAVGNLTEAVYGYYGIMRHDAGGVVRVVDAAP</sequence>
<feature type="region of interest" description="Disordered" evidence="1">
    <location>
        <begin position="153"/>
        <end position="232"/>
    </location>
</feature>
<accession>A0AAU8G6W4</accession>
<proteinExistence type="predicted"/>
<feature type="compositionally biased region" description="Low complexity" evidence="1">
    <location>
        <begin position="222"/>
        <end position="232"/>
    </location>
</feature>
<dbReference type="SUPFAM" id="SSF56563">
    <property type="entry name" value="Major capsid protein gp5"/>
    <property type="match status" value="1"/>
</dbReference>
<dbReference type="EMBL" id="CP159290">
    <property type="protein sequence ID" value="XCH31372.1"/>
    <property type="molecule type" value="Genomic_DNA"/>
</dbReference>
<protein>
    <recommendedName>
        <fullName evidence="3">Major capsid and protease fusion protein</fullName>
    </recommendedName>
</protein>
<dbReference type="RefSeq" id="WP_353708989.1">
    <property type="nucleotide sequence ID" value="NZ_CP159290.1"/>
</dbReference>
<feature type="compositionally biased region" description="Basic and acidic residues" evidence="1">
    <location>
        <begin position="159"/>
        <end position="176"/>
    </location>
</feature>
<organism evidence="2">
    <name type="scientific">Cellulosimicrobium sp. ES-005</name>
    <dbReference type="NCBI Taxonomy" id="3163031"/>
    <lineage>
        <taxon>Bacteria</taxon>
        <taxon>Bacillati</taxon>
        <taxon>Actinomycetota</taxon>
        <taxon>Actinomycetes</taxon>
        <taxon>Micrococcales</taxon>
        <taxon>Promicromonosporaceae</taxon>
        <taxon>Cellulosimicrobium</taxon>
    </lineage>
</organism>
<feature type="compositionally biased region" description="Low complexity" evidence="1">
    <location>
        <begin position="177"/>
        <end position="186"/>
    </location>
</feature>
<evidence type="ECO:0000313" key="2">
    <source>
        <dbReference type="EMBL" id="XCH31372.1"/>
    </source>
</evidence>
<gene>
    <name evidence="2" type="ORF">ABRQ22_06710</name>
</gene>